<feature type="domain" description="N-acetyltransferase" evidence="3">
    <location>
        <begin position="19"/>
        <end position="157"/>
    </location>
</feature>
<evidence type="ECO:0000313" key="5">
    <source>
        <dbReference type="Proteomes" id="UP001183629"/>
    </source>
</evidence>
<evidence type="ECO:0000256" key="1">
    <source>
        <dbReference type="ARBA" id="ARBA00022679"/>
    </source>
</evidence>
<keyword evidence="2" id="KW-0012">Acyltransferase</keyword>
<organism evidence="4 5">
    <name type="scientific">Catenuloplanes niger</name>
    <dbReference type="NCBI Taxonomy" id="587534"/>
    <lineage>
        <taxon>Bacteria</taxon>
        <taxon>Bacillati</taxon>
        <taxon>Actinomycetota</taxon>
        <taxon>Actinomycetes</taxon>
        <taxon>Micromonosporales</taxon>
        <taxon>Micromonosporaceae</taxon>
        <taxon>Catenuloplanes</taxon>
    </lineage>
</organism>
<keyword evidence="4" id="KW-0689">Ribosomal protein</keyword>
<dbReference type="InterPro" id="IPR000182">
    <property type="entry name" value="GNAT_dom"/>
</dbReference>
<dbReference type="GO" id="GO:0016747">
    <property type="term" value="F:acyltransferase activity, transferring groups other than amino-acyl groups"/>
    <property type="evidence" value="ECO:0007669"/>
    <property type="project" value="InterPro"/>
</dbReference>
<comment type="caution">
    <text evidence="4">The sequence shown here is derived from an EMBL/GenBank/DDBJ whole genome shotgun (WGS) entry which is preliminary data.</text>
</comment>
<reference evidence="4 5" key="1">
    <citation type="submission" date="2023-07" db="EMBL/GenBank/DDBJ databases">
        <title>Sequencing the genomes of 1000 actinobacteria strains.</title>
        <authorList>
            <person name="Klenk H.-P."/>
        </authorList>
    </citation>
    <scope>NUCLEOTIDE SEQUENCE [LARGE SCALE GENOMIC DNA]</scope>
    <source>
        <strain evidence="4 5">DSM 44711</strain>
    </source>
</reference>
<keyword evidence="5" id="KW-1185">Reference proteome</keyword>
<proteinExistence type="predicted"/>
<dbReference type="AlphaFoldDB" id="A0AAE3ZUA4"/>
<accession>A0AAE3ZUA4</accession>
<keyword evidence="1" id="KW-0808">Transferase</keyword>
<protein>
    <submittedName>
        <fullName evidence="4">Ribosomal protein S18 acetylase RimI-like enzyme</fullName>
    </submittedName>
</protein>
<dbReference type="SUPFAM" id="SSF55729">
    <property type="entry name" value="Acyl-CoA N-acyltransferases (Nat)"/>
    <property type="match status" value="1"/>
</dbReference>
<dbReference type="InterPro" id="IPR050680">
    <property type="entry name" value="YpeA/RimI_acetyltransf"/>
</dbReference>
<dbReference type="InterPro" id="IPR016181">
    <property type="entry name" value="Acyl_CoA_acyltransferase"/>
</dbReference>
<dbReference type="PROSITE" id="PS51186">
    <property type="entry name" value="GNAT"/>
    <property type="match status" value="1"/>
</dbReference>
<dbReference type="PANTHER" id="PTHR43420">
    <property type="entry name" value="ACETYLTRANSFERASE"/>
    <property type="match status" value="1"/>
</dbReference>
<gene>
    <name evidence="4" type="ORF">J2S44_006458</name>
</gene>
<dbReference type="Proteomes" id="UP001183629">
    <property type="component" value="Unassembled WGS sequence"/>
</dbReference>
<dbReference type="Gene3D" id="3.40.630.30">
    <property type="match status" value="1"/>
</dbReference>
<dbReference type="PANTHER" id="PTHR43420:SF47">
    <property type="entry name" value="N-ACETYLTRANSFERASE DOMAIN-CONTAINING PROTEIN"/>
    <property type="match status" value="1"/>
</dbReference>
<evidence type="ECO:0000256" key="2">
    <source>
        <dbReference type="ARBA" id="ARBA00023315"/>
    </source>
</evidence>
<dbReference type="CDD" id="cd04301">
    <property type="entry name" value="NAT_SF"/>
    <property type="match status" value="1"/>
</dbReference>
<sequence>MTTVTLRPMHAGEFGAFRASVLDLTVDSLITAVGIAAEVARATAFDGVCALLPLGFDTPGHVLLIGESDRGRIGAAWFGLRHPHGIAGCGYLHMLTVDAGHRGHGLGRALLSAVEAEARSRGCAALELNVFGTNKAAVALYDSAGYDVITQQLRKSL</sequence>
<evidence type="ECO:0000259" key="3">
    <source>
        <dbReference type="PROSITE" id="PS51186"/>
    </source>
</evidence>
<dbReference type="RefSeq" id="WP_310421534.1">
    <property type="nucleotide sequence ID" value="NZ_JAVDYC010000001.1"/>
</dbReference>
<keyword evidence="4" id="KW-0687">Ribonucleoprotein</keyword>
<dbReference type="Pfam" id="PF00583">
    <property type="entry name" value="Acetyltransf_1"/>
    <property type="match status" value="1"/>
</dbReference>
<evidence type="ECO:0000313" key="4">
    <source>
        <dbReference type="EMBL" id="MDR7326208.1"/>
    </source>
</evidence>
<dbReference type="EMBL" id="JAVDYC010000001">
    <property type="protein sequence ID" value="MDR7326208.1"/>
    <property type="molecule type" value="Genomic_DNA"/>
</dbReference>
<name>A0AAE3ZUA4_9ACTN</name>
<dbReference type="GO" id="GO:0005840">
    <property type="term" value="C:ribosome"/>
    <property type="evidence" value="ECO:0007669"/>
    <property type="project" value="UniProtKB-KW"/>
</dbReference>